<accession>A0A0C1U6E8</accession>
<dbReference type="Proteomes" id="UP000031366">
    <property type="component" value="Unassembled WGS sequence"/>
</dbReference>
<evidence type="ECO:0000259" key="1">
    <source>
        <dbReference type="PROSITE" id="PS51186"/>
    </source>
</evidence>
<dbReference type="SUPFAM" id="SSF55729">
    <property type="entry name" value="Acyl-CoA N-acyltransferases (Nat)"/>
    <property type="match status" value="1"/>
</dbReference>
<dbReference type="PANTHER" id="PTHR43415:SF3">
    <property type="entry name" value="GNAT-FAMILY ACETYLTRANSFERASE"/>
    <property type="match status" value="1"/>
</dbReference>
<dbReference type="AlphaFoldDB" id="A0A0C1U6E8"/>
<feature type="domain" description="N-acetyltransferase" evidence="1">
    <location>
        <begin position="1"/>
        <end position="144"/>
    </location>
</feature>
<reference evidence="2 3" key="1">
    <citation type="journal article" date="2015" name="Infect. Genet. Evol.">
        <title>Genomic sequences of six botulinum neurotoxin-producing strains representing three clostridial species illustrate the mobility and diversity of botulinum neurotoxin genes.</title>
        <authorList>
            <person name="Smith T.J."/>
            <person name="Hill K.K."/>
            <person name="Xie G."/>
            <person name="Foley B.T."/>
            <person name="Williamson C.H."/>
            <person name="Foster J.T."/>
            <person name="Johnson S.L."/>
            <person name="Chertkov O."/>
            <person name="Teshima H."/>
            <person name="Gibbons H.S."/>
            <person name="Johnsky L.A."/>
            <person name="Karavis M.A."/>
            <person name="Smith L.A."/>
        </authorList>
    </citation>
    <scope>NUCLEOTIDE SEQUENCE [LARGE SCALE GENOMIC DNA]</scope>
    <source>
        <strain evidence="2 3">CDC 2741</strain>
    </source>
</reference>
<dbReference type="CDD" id="cd04301">
    <property type="entry name" value="NAT_SF"/>
    <property type="match status" value="1"/>
</dbReference>
<dbReference type="GO" id="GO:0016747">
    <property type="term" value="F:acyltransferase activity, transferring groups other than amino-acyl groups"/>
    <property type="evidence" value="ECO:0007669"/>
    <property type="project" value="InterPro"/>
</dbReference>
<evidence type="ECO:0000313" key="3">
    <source>
        <dbReference type="Proteomes" id="UP000031366"/>
    </source>
</evidence>
<dbReference type="OrthoDB" id="9795206at2"/>
<dbReference type="RefSeq" id="WP_052267899.1">
    <property type="nucleotide sequence ID" value="NZ_AYSO01000011.1"/>
</dbReference>
<dbReference type="InterPro" id="IPR016181">
    <property type="entry name" value="Acyl_CoA_acyltransferase"/>
</dbReference>
<name>A0A0C1U6E8_9CLOT</name>
<protein>
    <submittedName>
        <fullName evidence="2">Acetyltransferase domain protein</fullName>
    </submittedName>
</protein>
<dbReference type="Pfam" id="PF13302">
    <property type="entry name" value="Acetyltransf_3"/>
    <property type="match status" value="1"/>
</dbReference>
<proteinExistence type="predicted"/>
<dbReference type="Gene3D" id="3.40.630.30">
    <property type="match status" value="1"/>
</dbReference>
<sequence length="159" mass="18499">MKTTIGLGDAAGNYSIENTKEFFRKNYSSKANHFSIVDLKEDKLIGFCWLKEINYIDRATELAILIGDSNFRGQGYGVEAMQLIIDYCFNILNLHNVMVVVYSHNEKAIEMYKKVGFKEFGRRRESHFISGKAYDEVYMDILPRDYKEKSVTDIYFLKS</sequence>
<dbReference type="InterPro" id="IPR000182">
    <property type="entry name" value="GNAT_dom"/>
</dbReference>
<keyword evidence="3" id="KW-1185">Reference proteome</keyword>
<comment type="caution">
    <text evidence="2">The sequence shown here is derived from an EMBL/GenBank/DDBJ whole genome shotgun (WGS) entry which is preliminary data.</text>
</comment>
<dbReference type="EMBL" id="AYSO01000011">
    <property type="protein sequence ID" value="KIE48294.1"/>
    <property type="molecule type" value="Genomic_DNA"/>
</dbReference>
<evidence type="ECO:0000313" key="2">
    <source>
        <dbReference type="EMBL" id="KIE48294.1"/>
    </source>
</evidence>
<organism evidence="2 3">
    <name type="scientific">Clostridium argentinense CDC 2741</name>
    <dbReference type="NCBI Taxonomy" id="1418104"/>
    <lineage>
        <taxon>Bacteria</taxon>
        <taxon>Bacillati</taxon>
        <taxon>Bacillota</taxon>
        <taxon>Clostridia</taxon>
        <taxon>Eubacteriales</taxon>
        <taxon>Clostridiaceae</taxon>
        <taxon>Clostridium</taxon>
    </lineage>
</organism>
<dbReference type="PROSITE" id="PS51186">
    <property type="entry name" value="GNAT"/>
    <property type="match status" value="1"/>
</dbReference>
<gene>
    <name evidence="2" type="ORF">U732_4043</name>
</gene>
<keyword evidence="2" id="KW-0808">Transferase</keyword>
<dbReference type="PANTHER" id="PTHR43415">
    <property type="entry name" value="SPERMIDINE N(1)-ACETYLTRANSFERASE"/>
    <property type="match status" value="1"/>
</dbReference>